<feature type="domain" description="CRISPR-associated protein Cas6 C-terminal" evidence="1">
    <location>
        <begin position="178"/>
        <end position="300"/>
    </location>
</feature>
<dbReference type="AlphaFoldDB" id="A0A3B8N5W6"/>
<dbReference type="InterPro" id="IPR019267">
    <property type="entry name" value="CRISPR-assoc_Cas6_C"/>
</dbReference>
<dbReference type="EMBL" id="DLVE01000031">
    <property type="protein sequence ID" value="HAA83648.1"/>
    <property type="molecule type" value="Genomic_DNA"/>
</dbReference>
<evidence type="ECO:0000313" key="2">
    <source>
        <dbReference type="EMBL" id="HAA83648.1"/>
    </source>
</evidence>
<sequence>MIKIPYRNLTFVCEPKDELYLPEFKGSSFRGVIGRALRSALCTLKTMSDCHECPLFKTCYYAYIFETIPDKTTPLPFNLHKYPSLPHPFVIEPPETDKKIFAKGDRFDLKVILIGKAINYTPHFILAIQLAGENGIGKGKRKFNLLEHLIEDGEIAINFLLNLQETEGPFSSETQITIEFLTPLRLIYQKKLVKRLEFHVLIRQLLRRITSLYYFHCEGNTKSIPARELISLAEKIKTKHHGLRWYDWERYSFRKERRMQMGGLIGKVVFEGNLSPFTPILKAGEILHCGKNTSFGLGKYRIVEEEV</sequence>
<name>A0A3B8N5W6_9BACT</name>
<evidence type="ECO:0000259" key="1">
    <source>
        <dbReference type="Pfam" id="PF10040"/>
    </source>
</evidence>
<organism evidence="2 3">
    <name type="scientific">Thermodesulfobacterium commune</name>
    <dbReference type="NCBI Taxonomy" id="1741"/>
    <lineage>
        <taxon>Bacteria</taxon>
        <taxon>Pseudomonadati</taxon>
        <taxon>Thermodesulfobacteriota</taxon>
        <taxon>Thermodesulfobacteria</taxon>
        <taxon>Thermodesulfobacteriales</taxon>
        <taxon>Thermodesulfobacteriaceae</taxon>
        <taxon>Thermodesulfobacterium</taxon>
    </lineage>
</organism>
<dbReference type="RefSeq" id="WP_273010663.1">
    <property type="nucleotide sequence ID" value="NZ_DAINLL010000027.1"/>
</dbReference>
<evidence type="ECO:0000313" key="3">
    <source>
        <dbReference type="Proteomes" id="UP000257240"/>
    </source>
</evidence>
<gene>
    <name evidence="2" type="ORF">DCE01_02505</name>
</gene>
<dbReference type="Gene3D" id="3.30.70.1900">
    <property type="match status" value="1"/>
</dbReference>
<dbReference type="Pfam" id="PF10040">
    <property type="entry name" value="CRISPR_Cas6"/>
    <property type="match status" value="1"/>
</dbReference>
<protein>
    <submittedName>
        <fullName evidence="2">CRISPR-associated protein Cas6</fullName>
    </submittedName>
</protein>
<reference evidence="2 3" key="1">
    <citation type="journal article" date="2018" name="Nat. Biotechnol.">
        <title>A standardized bacterial taxonomy based on genome phylogeny substantially revises the tree of life.</title>
        <authorList>
            <person name="Parks D.H."/>
            <person name="Chuvochina M."/>
            <person name="Waite D.W."/>
            <person name="Rinke C."/>
            <person name="Skarshewski A."/>
            <person name="Chaumeil P.A."/>
            <person name="Hugenholtz P."/>
        </authorList>
    </citation>
    <scope>NUCLEOTIDE SEQUENCE [LARGE SCALE GENOMIC DNA]</scope>
    <source>
        <strain evidence="2">UBA12529</strain>
    </source>
</reference>
<proteinExistence type="predicted"/>
<comment type="caution">
    <text evidence="2">The sequence shown here is derived from an EMBL/GenBank/DDBJ whole genome shotgun (WGS) entry which is preliminary data.</text>
</comment>
<accession>A0A3B8N5W6</accession>
<dbReference type="Proteomes" id="UP000257240">
    <property type="component" value="Unassembled WGS sequence"/>
</dbReference>